<dbReference type="InterPro" id="IPR000794">
    <property type="entry name" value="Beta-ketoacyl_synthase"/>
</dbReference>
<name>A0A1I4X0W4_9FLAO</name>
<proteinExistence type="predicted"/>
<dbReference type="PANTHER" id="PTHR11712:SF336">
    <property type="entry name" value="3-OXOACYL-[ACYL-CARRIER-PROTEIN] SYNTHASE, MITOCHONDRIAL"/>
    <property type="match status" value="1"/>
</dbReference>
<dbReference type="STRING" id="913024.SAMN05421741_10233"/>
<dbReference type="Gene3D" id="3.40.47.10">
    <property type="match status" value="1"/>
</dbReference>
<keyword evidence="1" id="KW-0808">Transferase</keyword>
<dbReference type="InterPro" id="IPR016039">
    <property type="entry name" value="Thiolase-like"/>
</dbReference>
<dbReference type="GO" id="GO:0006633">
    <property type="term" value="P:fatty acid biosynthetic process"/>
    <property type="evidence" value="ECO:0007669"/>
    <property type="project" value="TreeGrafter"/>
</dbReference>
<evidence type="ECO:0000313" key="3">
    <source>
        <dbReference type="EMBL" id="SFN19083.1"/>
    </source>
</evidence>
<feature type="domain" description="Beta-ketoacyl synthase-like N-terminal" evidence="2">
    <location>
        <begin position="36"/>
        <end position="178"/>
    </location>
</feature>
<organism evidence="3 4">
    <name type="scientific">Paenimyroides ummariense</name>
    <dbReference type="NCBI Taxonomy" id="913024"/>
    <lineage>
        <taxon>Bacteria</taxon>
        <taxon>Pseudomonadati</taxon>
        <taxon>Bacteroidota</taxon>
        <taxon>Flavobacteriia</taxon>
        <taxon>Flavobacteriales</taxon>
        <taxon>Flavobacteriaceae</taxon>
        <taxon>Paenimyroides</taxon>
    </lineage>
</organism>
<accession>A0A1I4X0W4</accession>
<dbReference type="Pfam" id="PF13723">
    <property type="entry name" value="Ketoacyl-synt_2"/>
    <property type="match status" value="1"/>
</dbReference>
<dbReference type="AlphaFoldDB" id="A0A1I4X0W4"/>
<evidence type="ECO:0000256" key="1">
    <source>
        <dbReference type="ARBA" id="ARBA00022679"/>
    </source>
</evidence>
<evidence type="ECO:0000259" key="2">
    <source>
        <dbReference type="Pfam" id="PF13723"/>
    </source>
</evidence>
<reference evidence="4" key="1">
    <citation type="submission" date="2016-10" db="EMBL/GenBank/DDBJ databases">
        <authorList>
            <person name="Varghese N."/>
            <person name="Submissions S."/>
        </authorList>
    </citation>
    <scope>NUCLEOTIDE SEQUENCE [LARGE SCALE GENOMIC DNA]</scope>
    <source>
        <strain evidence="4">DS-12</strain>
    </source>
</reference>
<dbReference type="InterPro" id="IPR014030">
    <property type="entry name" value="Ketoacyl_synth_N"/>
</dbReference>
<dbReference type="OrthoDB" id="1404523at2"/>
<gene>
    <name evidence="3" type="ORF">SAMN05421741_10233</name>
</gene>
<dbReference type="EMBL" id="FOVI01000002">
    <property type="protein sequence ID" value="SFN19083.1"/>
    <property type="molecule type" value="Genomic_DNA"/>
</dbReference>
<protein>
    <submittedName>
        <fullName evidence="3">3-oxoacyl-(Acyl-carrier-protein) synthase</fullName>
    </submittedName>
</protein>
<evidence type="ECO:0000313" key="4">
    <source>
        <dbReference type="Proteomes" id="UP000199036"/>
    </source>
</evidence>
<dbReference type="SUPFAM" id="SSF53901">
    <property type="entry name" value="Thiolase-like"/>
    <property type="match status" value="1"/>
</dbReference>
<dbReference type="GO" id="GO:0004315">
    <property type="term" value="F:3-oxoacyl-[acyl-carrier-protein] synthase activity"/>
    <property type="evidence" value="ECO:0007669"/>
    <property type="project" value="TreeGrafter"/>
</dbReference>
<dbReference type="PANTHER" id="PTHR11712">
    <property type="entry name" value="POLYKETIDE SYNTHASE-RELATED"/>
    <property type="match status" value="1"/>
</dbReference>
<sequence>MKNCYINGIGNVSIQSVDFDVFESEIAEIQILNKAQQPSYKDLIAPAMSRRMAKGVKMGIYAANKALFNAKMVDPQAVIVGTGLGCIEDSEKFLEAIIDNDEQFLTPTAFIQSTHNTVAAQIALHLQCKAYNFTYVNGSNSFESALFDAFMQLKHFNKENILIGGVDEIAPYTFSMYEMIGKVKQSGEEVNFKNPQTKGIALAEGATFFALSNHKTNNSYAEVLDVMLFNAFKDNEATEINTFLAKNNLSVSDLDVVFFGVNADVHQQEFYNRMKAIFNEIPQAYYQHISGSYDTASAFGLKVAAEIIQKQQYPKVVQYNNIEPTKIEKILMINQFNNTDFSFVLLSKC</sequence>
<dbReference type="Proteomes" id="UP000199036">
    <property type="component" value="Unassembled WGS sequence"/>
</dbReference>
<dbReference type="RefSeq" id="WP_091518183.1">
    <property type="nucleotide sequence ID" value="NZ_FOVI01000002.1"/>
</dbReference>
<keyword evidence="4" id="KW-1185">Reference proteome</keyword>